<dbReference type="GO" id="GO:0016301">
    <property type="term" value="F:kinase activity"/>
    <property type="evidence" value="ECO:0007669"/>
    <property type="project" value="UniProtKB-KW"/>
</dbReference>
<protein>
    <submittedName>
        <fullName evidence="16">Histidine kinase</fullName>
    </submittedName>
</protein>
<evidence type="ECO:0000313" key="16">
    <source>
        <dbReference type="EMBL" id="KPC32479.1"/>
    </source>
</evidence>
<evidence type="ECO:0000256" key="12">
    <source>
        <dbReference type="SAM" id="Phobius"/>
    </source>
</evidence>
<dbReference type="PATRIC" id="fig|81035.3.peg.4807"/>
<keyword evidence="9 11" id="KW-0807">Transducer</keyword>
<reference evidence="16 17" key="1">
    <citation type="submission" date="2015-07" db="EMBL/GenBank/DDBJ databases">
        <authorList>
            <person name="Noorani M."/>
        </authorList>
    </citation>
    <scope>NUCLEOTIDE SEQUENCE [LARGE SCALE GENOMIC DNA]</scope>
    <source>
        <strain evidence="16 17">0788_9</strain>
    </source>
</reference>
<keyword evidence="4" id="KW-0145">Chemotaxis</keyword>
<evidence type="ECO:0000256" key="2">
    <source>
        <dbReference type="ARBA" id="ARBA00022475"/>
    </source>
</evidence>
<sequence length="576" mass="62805">MFAENAPRCLKGSAVRLYADQPPRRKITDRVKIMNMRSLSISRRLWLILFVSVLMLLVLAAVLLRQTHDDLYRAKAEKTMHVVQTASGILTFYQGLEAAGSMTREAAQQQALKEIKSLRYSQSDYFWINDLQPVMIMHPTNTKLEGQNLSAIRDPDGFAVFNEMVAVVKSQGAGMVNYRWPKPGASEPVKKTSYVQLFQPWGWILGSGVYVDDVAAEFKTQLWKAGLFIAGIVLVLVLFLVMIVRSIVRPLRAAVDAMANIASGESDLTRTLETHGKDEITELGTHFNGFIAKLRNVVGLLQNSSVALGQAAGELGGNAEQAQNRSQQQSQQMDLVATAVNEVTYGVQDVAKNAEHAASEMRDAESQARQGQVNIDNSLRQIEHLSGTIGQAVDVMQRLASESTQIGSVLEVISSIAEQTNLLALNAAIEAARAGEQGRGFAVVADEVRLLAQRTQKSTAEIQAMIERLQKHSDAAVKVIGDSSRSSQLTIEQANQAGQSLTSISQALRNLNSLNASIASATLQQSHVVDDINQNVTQAAQLSQSTALAAEQSTSASLHLKELSEELSTLLKQFRV</sequence>
<keyword evidence="2" id="KW-1003">Cell membrane</keyword>
<dbReference type="Gene3D" id="1.10.287.950">
    <property type="entry name" value="Methyl-accepting chemotaxis protein"/>
    <property type="match status" value="1"/>
</dbReference>
<evidence type="ECO:0000256" key="3">
    <source>
        <dbReference type="ARBA" id="ARBA00022481"/>
    </source>
</evidence>
<dbReference type="InterPro" id="IPR004089">
    <property type="entry name" value="MCPsignal_dom"/>
</dbReference>
<keyword evidence="8 12" id="KW-0472">Membrane</keyword>
<dbReference type="PRINTS" id="PR00260">
    <property type="entry name" value="CHEMTRNSDUCR"/>
</dbReference>
<dbReference type="SUPFAM" id="SSF58104">
    <property type="entry name" value="Methyl-accepting chemotaxis protein (MCP) signaling domain"/>
    <property type="match status" value="1"/>
</dbReference>
<organism evidence="16 17">
    <name type="scientific">Pseudomonas syringae pv. cilantro</name>
    <dbReference type="NCBI Taxonomy" id="81035"/>
    <lineage>
        <taxon>Bacteria</taxon>
        <taxon>Pseudomonadati</taxon>
        <taxon>Pseudomonadota</taxon>
        <taxon>Gammaproteobacteria</taxon>
        <taxon>Pseudomonadales</taxon>
        <taxon>Pseudomonadaceae</taxon>
        <taxon>Pseudomonas</taxon>
        <taxon>Pseudomonas syringae</taxon>
    </lineage>
</organism>
<dbReference type="InterPro" id="IPR033480">
    <property type="entry name" value="sCache_2"/>
</dbReference>
<dbReference type="GO" id="GO:0006935">
    <property type="term" value="P:chemotaxis"/>
    <property type="evidence" value="ECO:0007669"/>
    <property type="project" value="UniProtKB-KW"/>
</dbReference>
<evidence type="ECO:0000256" key="7">
    <source>
        <dbReference type="ARBA" id="ARBA00022989"/>
    </source>
</evidence>
<evidence type="ECO:0000256" key="9">
    <source>
        <dbReference type="ARBA" id="ARBA00023224"/>
    </source>
</evidence>
<keyword evidence="16" id="KW-0808">Transferase</keyword>
<dbReference type="SMART" id="SM00283">
    <property type="entry name" value="MA"/>
    <property type="match status" value="1"/>
</dbReference>
<keyword evidence="7 12" id="KW-1133">Transmembrane helix</keyword>
<feature type="transmembrane region" description="Helical" evidence="12">
    <location>
        <begin position="227"/>
        <end position="248"/>
    </location>
</feature>
<dbReference type="CDD" id="cd06225">
    <property type="entry name" value="HAMP"/>
    <property type="match status" value="1"/>
</dbReference>
<dbReference type="AlphaFoldDB" id="A0A0N0GFI5"/>
<dbReference type="InterPro" id="IPR000727">
    <property type="entry name" value="T_SNARE_dom"/>
</dbReference>
<evidence type="ECO:0000256" key="11">
    <source>
        <dbReference type="PROSITE-ProRule" id="PRU00284"/>
    </source>
</evidence>
<evidence type="ECO:0000259" key="13">
    <source>
        <dbReference type="PROSITE" id="PS50111"/>
    </source>
</evidence>
<keyword evidence="16" id="KW-0418">Kinase</keyword>
<keyword evidence="3" id="KW-0488">Methylation</keyword>
<dbReference type="PROSITE" id="PS50192">
    <property type="entry name" value="T_SNARE"/>
    <property type="match status" value="1"/>
</dbReference>
<keyword evidence="5" id="KW-0997">Cell inner membrane</keyword>
<comment type="similarity">
    <text evidence="10">Belongs to the methyl-accepting chemotaxis (MCP) protein family.</text>
</comment>
<accession>A0A0N0GFI5</accession>
<feature type="transmembrane region" description="Helical" evidence="12">
    <location>
        <begin position="45"/>
        <end position="64"/>
    </location>
</feature>
<dbReference type="Pfam" id="PF00672">
    <property type="entry name" value="HAMP"/>
    <property type="match status" value="1"/>
</dbReference>
<dbReference type="SMART" id="SM00304">
    <property type="entry name" value="HAMP"/>
    <property type="match status" value="1"/>
</dbReference>
<dbReference type="PROSITE" id="PS50111">
    <property type="entry name" value="CHEMOTAXIS_TRANSDUC_2"/>
    <property type="match status" value="1"/>
</dbReference>
<keyword evidence="6 12" id="KW-0812">Transmembrane</keyword>
<dbReference type="EMBL" id="LGLN01000035">
    <property type="protein sequence ID" value="KPC32479.1"/>
    <property type="molecule type" value="Genomic_DNA"/>
</dbReference>
<dbReference type="Pfam" id="PF00015">
    <property type="entry name" value="MCPsignal"/>
    <property type="match status" value="1"/>
</dbReference>
<dbReference type="CDD" id="cd11386">
    <property type="entry name" value="MCP_signal"/>
    <property type="match status" value="1"/>
</dbReference>
<comment type="caution">
    <text evidence="16">The sequence shown here is derived from an EMBL/GenBank/DDBJ whole genome shotgun (WGS) entry which is preliminary data.</text>
</comment>
<dbReference type="GO" id="GO:0007165">
    <property type="term" value="P:signal transduction"/>
    <property type="evidence" value="ECO:0007669"/>
    <property type="project" value="UniProtKB-KW"/>
</dbReference>
<dbReference type="GO" id="GO:0005886">
    <property type="term" value="C:plasma membrane"/>
    <property type="evidence" value="ECO:0007669"/>
    <property type="project" value="UniProtKB-SubCell"/>
</dbReference>
<dbReference type="InterPro" id="IPR003660">
    <property type="entry name" value="HAMP_dom"/>
</dbReference>
<dbReference type="Proteomes" id="UP000037891">
    <property type="component" value="Unassembled WGS sequence"/>
</dbReference>
<comment type="subcellular location">
    <subcellularLocation>
        <location evidence="1">Cell inner membrane</location>
        <topology evidence="1">Multi-pass membrane protein</topology>
    </subcellularLocation>
</comment>
<evidence type="ECO:0000256" key="4">
    <source>
        <dbReference type="ARBA" id="ARBA00022500"/>
    </source>
</evidence>
<dbReference type="PANTHER" id="PTHR32089">
    <property type="entry name" value="METHYL-ACCEPTING CHEMOTAXIS PROTEIN MCPB"/>
    <property type="match status" value="1"/>
</dbReference>
<evidence type="ECO:0000256" key="8">
    <source>
        <dbReference type="ARBA" id="ARBA00023136"/>
    </source>
</evidence>
<feature type="domain" description="HAMP" evidence="15">
    <location>
        <begin position="245"/>
        <end position="299"/>
    </location>
</feature>
<evidence type="ECO:0000259" key="15">
    <source>
        <dbReference type="PROSITE" id="PS50885"/>
    </source>
</evidence>
<gene>
    <name evidence="16" type="ORF">ABJ99_4502</name>
</gene>
<dbReference type="Pfam" id="PF17200">
    <property type="entry name" value="sCache_2"/>
    <property type="match status" value="1"/>
</dbReference>
<dbReference type="GO" id="GO:0004888">
    <property type="term" value="F:transmembrane signaling receptor activity"/>
    <property type="evidence" value="ECO:0007669"/>
    <property type="project" value="InterPro"/>
</dbReference>
<reference evidence="16 17" key="2">
    <citation type="submission" date="2015-10" db="EMBL/GenBank/DDBJ databases">
        <title>Comparative genomics and high-throughput reverse genetic screens identify a new phytobacterial MAMP and an Arabidopsis receptor required for immune elicitation.</title>
        <authorList>
            <person name="Mott G.A."/>
            <person name="Thakur S."/>
            <person name="Wang P.W."/>
            <person name="Desveaux D."/>
            <person name="Guttman D.S."/>
        </authorList>
    </citation>
    <scope>NUCLEOTIDE SEQUENCE [LARGE SCALE GENOMIC DNA]</scope>
    <source>
        <strain evidence="16 17">0788_9</strain>
    </source>
</reference>
<dbReference type="FunFam" id="1.10.287.950:FF:000001">
    <property type="entry name" value="Methyl-accepting chemotaxis sensory transducer"/>
    <property type="match status" value="1"/>
</dbReference>
<feature type="domain" description="T-SNARE coiled-coil homology" evidence="14">
    <location>
        <begin position="491"/>
        <end position="539"/>
    </location>
</feature>
<dbReference type="SMART" id="SM01049">
    <property type="entry name" value="Cache_2"/>
    <property type="match status" value="1"/>
</dbReference>
<dbReference type="InterPro" id="IPR004090">
    <property type="entry name" value="Chemotax_Me-accpt_rcpt"/>
</dbReference>
<evidence type="ECO:0000256" key="10">
    <source>
        <dbReference type="ARBA" id="ARBA00029447"/>
    </source>
</evidence>
<proteinExistence type="inferred from homology"/>
<evidence type="ECO:0000256" key="6">
    <source>
        <dbReference type="ARBA" id="ARBA00022692"/>
    </source>
</evidence>
<feature type="domain" description="Methyl-accepting transducer" evidence="13">
    <location>
        <begin position="304"/>
        <end position="540"/>
    </location>
</feature>
<evidence type="ECO:0000259" key="14">
    <source>
        <dbReference type="PROSITE" id="PS50192"/>
    </source>
</evidence>
<evidence type="ECO:0000313" key="17">
    <source>
        <dbReference type="Proteomes" id="UP000037891"/>
    </source>
</evidence>
<name>A0A0N0GFI5_PSESX</name>
<evidence type="ECO:0000256" key="1">
    <source>
        <dbReference type="ARBA" id="ARBA00004429"/>
    </source>
</evidence>
<evidence type="ECO:0000256" key="5">
    <source>
        <dbReference type="ARBA" id="ARBA00022519"/>
    </source>
</evidence>
<dbReference type="PROSITE" id="PS50885">
    <property type="entry name" value="HAMP"/>
    <property type="match status" value="1"/>
</dbReference>
<dbReference type="PANTHER" id="PTHR32089:SF119">
    <property type="entry name" value="METHYL-ACCEPTING CHEMOTAXIS PROTEIN CTPL"/>
    <property type="match status" value="1"/>
</dbReference>
<dbReference type="Gene3D" id="3.30.450.20">
    <property type="entry name" value="PAS domain"/>
    <property type="match status" value="1"/>
</dbReference>